<keyword evidence="4" id="KW-0472">Membrane</keyword>
<evidence type="ECO:0000256" key="1">
    <source>
        <dbReference type="ARBA" id="ARBA00022679"/>
    </source>
</evidence>
<feature type="transmembrane region" description="Helical" evidence="4">
    <location>
        <begin position="66"/>
        <end position="94"/>
    </location>
</feature>
<dbReference type="OrthoDB" id="5241784at2"/>
<evidence type="ECO:0000256" key="3">
    <source>
        <dbReference type="ARBA" id="ARBA00023012"/>
    </source>
</evidence>
<sequence>MAPKIALTILLVALGSVLAAATLHLLTVQQSLTDLIGGAAALLGMFACQVVLSAPRRVRLRRGQQYWILAVQVGLTYPPILFMGTAWVGVTGFLAGSLLLVLRPPWSWLSAGATVVSTMALTTSWSGKTVIDVAYIGVSTVLITSLVYGLTALSEMVLQLRSAQQEIARLAVEQERLRFARDLHDLLGYSLSAITLRSELTLRLVDQHPARAREELSTVLEISRQALADTRQVARSYRDMSFPAELASAHSVCGAAGIDIEVDCTLTDLPDQVGTVLATVLREGITNILRHSRVRRCRISAHRAGNGAVVLHVMNDGVARTPEEPSLYDGSGIGNLSARVCAVGGALTAGVREDGCFHLEAEVPLDCGGKRRVPQQTRVLLERQIT</sequence>
<dbReference type="GO" id="GO:0000155">
    <property type="term" value="F:phosphorelay sensor kinase activity"/>
    <property type="evidence" value="ECO:0007669"/>
    <property type="project" value="InterPro"/>
</dbReference>
<feature type="domain" description="Signal transduction histidine kinase subgroup 3 dimerisation and phosphoacceptor" evidence="5">
    <location>
        <begin position="175"/>
        <end position="239"/>
    </location>
</feature>
<keyword evidence="7" id="KW-1185">Reference proteome</keyword>
<feature type="transmembrane region" description="Helical" evidence="4">
    <location>
        <begin position="35"/>
        <end position="54"/>
    </location>
</feature>
<gene>
    <name evidence="6" type="ORF">SLUN_33420</name>
</gene>
<reference evidence="6 7" key="1">
    <citation type="submission" date="2018-01" db="EMBL/GenBank/DDBJ databases">
        <title>Complete genome sequence of Streptomyces lunaelactis MM109T, a Ferroverdin A producer isolated from cave moonmilk deposits.</title>
        <authorList>
            <person name="Naome A."/>
            <person name="Martinet L."/>
            <person name="Maciejewska M."/>
            <person name="Anderssen S."/>
            <person name="Adam D."/>
            <person name="Tenconi E."/>
            <person name="Deflandre B."/>
            <person name="Arguelles-Arias A."/>
            <person name="Calusinska M."/>
            <person name="Copieters W."/>
            <person name="Karim L."/>
            <person name="Hanikenne M."/>
            <person name="Baurain D."/>
            <person name="van Wezel G."/>
            <person name="Smargiasso N."/>
            <person name="de Pauw E."/>
            <person name="Delfosse P."/>
            <person name="Rigali S."/>
        </authorList>
    </citation>
    <scope>NUCLEOTIDE SEQUENCE [LARGE SCALE GENOMIC DNA]</scope>
    <source>
        <strain evidence="6 7">MM109</strain>
    </source>
</reference>
<proteinExistence type="predicted"/>
<dbReference type="InterPro" id="IPR036890">
    <property type="entry name" value="HATPase_C_sf"/>
</dbReference>
<dbReference type="AlphaFoldDB" id="A0A2R4TFA2"/>
<name>A0A2R4TFA2_9ACTN</name>
<keyword evidence="4" id="KW-1133">Transmembrane helix</keyword>
<feature type="transmembrane region" description="Helical" evidence="4">
    <location>
        <begin position="106"/>
        <end position="126"/>
    </location>
</feature>
<dbReference type="CDD" id="cd16917">
    <property type="entry name" value="HATPase_UhpB-NarQ-NarX-like"/>
    <property type="match status" value="1"/>
</dbReference>
<dbReference type="EMBL" id="CP026304">
    <property type="protein sequence ID" value="AVZ77790.1"/>
    <property type="molecule type" value="Genomic_DNA"/>
</dbReference>
<dbReference type="PANTHER" id="PTHR24421">
    <property type="entry name" value="NITRATE/NITRITE SENSOR PROTEIN NARX-RELATED"/>
    <property type="match status" value="1"/>
</dbReference>
<dbReference type="PANTHER" id="PTHR24421:SF63">
    <property type="entry name" value="SENSOR HISTIDINE KINASE DESK"/>
    <property type="match status" value="1"/>
</dbReference>
<keyword evidence="2" id="KW-0418">Kinase</keyword>
<keyword evidence="3" id="KW-0902">Two-component regulatory system</keyword>
<dbReference type="Gene3D" id="1.20.5.1930">
    <property type="match status" value="1"/>
</dbReference>
<keyword evidence="1" id="KW-0808">Transferase</keyword>
<evidence type="ECO:0000256" key="4">
    <source>
        <dbReference type="SAM" id="Phobius"/>
    </source>
</evidence>
<dbReference type="Gene3D" id="3.30.565.10">
    <property type="entry name" value="Histidine kinase-like ATPase, C-terminal domain"/>
    <property type="match status" value="1"/>
</dbReference>
<dbReference type="GO" id="GO:0016020">
    <property type="term" value="C:membrane"/>
    <property type="evidence" value="ECO:0007669"/>
    <property type="project" value="InterPro"/>
</dbReference>
<keyword evidence="4" id="KW-0812">Transmembrane</keyword>
<evidence type="ECO:0000259" key="5">
    <source>
        <dbReference type="Pfam" id="PF07730"/>
    </source>
</evidence>
<protein>
    <recommendedName>
        <fullName evidence="5">Signal transduction histidine kinase subgroup 3 dimerisation and phosphoacceptor domain-containing protein</fullName>
    </recommendedName>
</protein>
<evidence type="ECO:0000313" key="6">
    <source>
        <dbReference type="EMBL" id="AVZ77790.1"/>
    </source>
</evidence>
<evidence type="ECO:0000256" key="2">
    <source>
        <dbReference type="ARBA" id="ARBA00022777"/>
    </source>
</evidence>
<dbReference type="InterPro" id="IPR011712">
    <property type="entry name" value="Sig_transdc_His_kin_sub3_dim/P"/>
</dbReference>
<organism evidence="6 7">
    <name type="scientific">Streptomyces lunaelactis</name>
    <dbReference type="NCBI Taxonomy" id="1535768"/>
    <lineage>
        <taxon>Bacteria</taxon>
        <taxon>Bacillati</taxon>
        <taxon>Actinomycetota</taxon>
        <taxon>Actinomycetes</taxon>
        <taxon>Kitasatosporales</taxon>
        <taxon>Streptomycetaceae</taxon>
        <taxon>Streptomyces</taxon>
    </lineage>
</organism>
<accession>A0A2R4TFA2</accession>
<dbReference type="InterPro" id="IPR050482">
    <property type="entry name" value="Sensor_HK_TwoCompSys"/>
</dbReference>
<evidence type="ECO:0000313" key="7">
    <source>
        <dbReference type="Proteomes" id="UP000244201"/>
    </source>
</evidence>
<dbReference type="Proteomes" id="UP000244201">
    <property type="component" value="Chromosome"/>
</dbReference>
<dbReference type="GO" id="GO:0046983">
    <property type="term" value="F:protein dimerization activity"/>
    <property type="evidence" value="ECO:0007669"/>
    <property type="project" value="InterPro"/>
</dbReference>
<dbReference type="Pfam" id="PF07730">
    <property type="entry name" value="HisKA_3"/>
    <property type="match status" value="1"/>
</dbReference>
<dbReference type="KEGG" id="slk:SLUN_33420"/>
<feature type="transmembrane region" description="Helical" evidence="4">
    <location>
        <begin position="133"/>
        <end position="153"/>
    </location>
</feature>